<reference evidence="3" key="1">
    <citation type="submission" date="2023-01" db="EMBL/GenBank/DDBJ databases">
        <title>Key to firefly adult light organ development and bioluminescence: homeobox transcription factors regulate luciferase expression and transportation to peroxisome.</title>
        <authorList>
            <person name="Fu X."/>
        </authorList>
    </citation>
    <scope>NUCLEOTIDE SEQUENCE [LARGE SCALE GENOMIC DNA]</scope>
</reference>
<sequence>MIRDQEVQPHLSLSVNSKNTDGESVVLYESSGSEYFPSDIETEADEDDDRVENNVLNQKKKKKLSNTKDSHRTIAEKTNFHKLVVSTSVSEESKKSEACDRENKTTESGEIYIRSSSKTSEGKRKRNKVYCCLYCNKMLKELSKHLEKKHKDESEVQKLMAKPKKDASRRQGFIHLAKVGNYYHNCEVLKQRSGELILARVPTEEEKKMHTYSDYGPCPDCLAFMLKRHLWHHLAQSCAVKSNSGLRRRPLLECNTLLAHTYSELHPSPDFNQYILSAFKTDDISLICKQDILIIKFGEMQFDKYHTTQAELIRQCMRQLARLVKELREVHKPKLWLSEWLNPAGFDIIVSAVKNLCKVECMRKARPTYTTPSLALKIGYHLRKCIAISKAQCLRREDTNAIQTLNNFQSLMDMEWTSKISSNALRTLFDRKINAVELLPITEDLLKLNKYLNSHLQLCKETLEQSENYLTWRNLARIVLYLPEMENEAEGSDCEYAEKEDEKELDDIAEDVAHTSITKSKNWSNPKVLKKKTPVRRCWSDKESAAVVQFFRTSIKKGESSKFSSPRKTIIKKKSKQEIADFDKGILKRVIHNFHMTDGTVTSLKTILLKFKDAVEFEGGRETLRKIIHDIGFRWRKTKSNRQILMEKTDIQRLTVNYLSFSQEEWQRRCAHSKKCEEDFLSREAVIEAVSEQIIVSVTNTDSGDDWEDESESELSGIEEL</sequence>
<organism evidence="2 3">
    <name type="scientific">Aquatica leii</name>
    <dbReference type="NCBI Taxonomy" id="1421715"/>
    <lineage>
        <taxon>Eukaryota</taxon>
        <taxon>Metazoa</taxon>
        <taxon>Ecdysozoa</taxon>
        <taxon>Arthropoda</taxon>
        <taxon>Hexapoda</taxon>
        <taxon>Insecta</taxon>
        <taxon>Pterygota</taxon>
        <taxon>Neoptera</taxon>
        <taxon>Endopterygota</taxon>
        <taxon>Coleoptera</taxon>
        <taxon>Polyphaga</taxon>
        <taxon>Elateriformia</taxon>
        <taxon>Elateroidea</taxon>
        <taxon>Lampyridae</taxon>
        <taxon>Luciolinae</taxon>
        <taxon>Aquatica</taxon>
    </lineage>
</organism>
<comment type="caution">
    <text evidence="2">The sequence shown here is derived from an EMBL/GenBank/DDBJ whole genome shotgun (WGS) entry which is preliminary data.</text>
</comment>
<proteinExistence type="predicted"/>
<gene>
    <name evidence="2" type="ORF">RN001_002797</name>
</gene>
<dbReference type="PANTHER" id="PTHR33480:SF1">
    <property type="entry name" value="TYR RECOMBINASE DOMAIN-CONTAINING PROTEIN"/>
    <property type="match status" value="1"/>
</dbReference>
<protein>
    <submittedName>
        <fullName evidence="2">Uncharacterized protein</fullName>
    </submittedName>
</protein>
<dbReference type="EMBL" id="JARPUR010000001">
    <property type="protein sequence ID" value="KAK4886526.1"/>
    <property type="molecule type" value="Genomic_DNA"/>
</dbReference>
<dbReference type="AlphaFoldDB" id="A0AAN7PMU5"/>
<dbReference type="Proteomes" id="UP001353858">
    <property type="component" value="Unassembled WGS sequence"/>
</dbReference>
<feature type="compositionally biased region" description="Acidic residues" evidence="1">
    <location>
        <begin position="703"/>
        <end position="721"/>
    </location>
</feature>
<feature type="region of interest" description="Disordered" evidence="1">
    <location>
        <begin position="701"/>
        <end position="721"/>
    </location>
</feature>
<evidence type="ECO:0000256" key="1">
    <source>
        <dbReference type="SAM" id="MobiDB-lite"/>
    </source>
</evidence>
<evidence type="ECO:0000313" key="3">
    <source>
        <dbReference type="Proteomes" id="UP001353858"/>
    </source>
</evidence>
<dbReference type="PANTHER" id="PTHR33480">
    <property type="entry name" value="SET DOMAIN-CONTAINING PROTEIN-RELATED"/>
    <property type="match status" value="1"/>
</dbReference>
<accession>A0AAN7PMU5</accession>
<feature type="compositionally biased region" description="Acidic residues" evidence="1">
    <location>
        <begin position="40"/>
        <end position="49"/>
    </location>
</feature>
<name>A0AAN7PMU5_9COLE</name>
<evidence type="ECO:0000313" key="2">
    <source>
        <dbReference type="EMBL" id="KAK4886526.1"/>
    </source>
</evidence>
<feature type="region of interest" description="Disordered" evidence="1">
    <location>
        <begin position="1"/>
        <end position="49"/>
    </location>
</feature>
<keyword evidence="3" id="KW-1185">Reference proteome</keyword>